<proteinExistence type="predicted"/>
<accession>A0A8S5T568</accession>
<reference evidence="1" key="1">
    <citation type="journal article" date="2021" name="Proc. Natl. Acad. Sci. U.S.A.">
        <title>A Catalog of Tens of Thousands of Viruses from Human Metagenomes Reveals Hidden Associations with Chronic Diseases.</title>
        <authorList>
            <person name="Tisza M.J."/>
            <person name="Buck C.B."/>
        </authorList>
    </citation>
    <scope>NUCLEOTIDE SEQUENCE</scope>
    <source>
        <strain evidence="1">Ctdfd8</strain>
    </source>
</reference>
<name>A0A8S5T568_9VIRU</name>
<organism evidence="1">
    <name type="scientific">Microviridae sp. ctdfd8</name>
    <dbReference type="NCBI Taxonomy" id="2827646"/>
    <lineage>
        <taxon>Viruses</taxon>
        <taxon>Monodnaviria</taxon>
        <taxon>Sangervirae</taxon>
        <taxon>Phixviricota</taxon>
        <taxon>Malgrandaviricetes</taxon>
        <taxon>Petitvirales</taxon>
        <taxon>Microviridae</taxon>
    </lineage>
</organism>
<sequence length="34" mass="4042">MKLIIIYVIPIIYFARPIYHKPVQITSNVQNIIE</sequence>
<dbReference type="EMBL" id="BK032751">
    <property type="protein sequence ID" value="DAF58385.1"/>
    <property type="molecule type" value="Genomic_DNA"/>
</dbReference>
<protein>
    <submittedName>
        <fullName evidence="1">Uncharacterized protein</fullName>
    </submittedName>
</protein>
<evidence type="ECO:0000313" key="1">
    <source>
        <dbReference type="EMBL" id="DAF58385.1"/>
    </source>
</evidence>